<dbReference type="EMBL" id="PNRG01000005">
    <property type="protein sequence ID" value="PMR82056.1"/>
    <property type="molecule type" value="Genomic_DNA"/>
</dbReference>
<evidence type="ECO:0000256" key="5">
    <source>
        <dbReference type="PROSITE-ProRule" id="PRU00284"/>
    </source>
</evidence>
<gene>
    <name evidence="10" type="ORF">C1H70_02310</name>
</gene>
<keyword evidence="7" id="KW-0812">Transmembrane</keyword>
<comment type="caution">
    <text evidence="10">The sequence shown here is derived from an EMBL/GenBank/DDBJ whole genome shotgun (WGS) entry which is preliminary data.</text>
</comment>
<feature type="domain" description="HAMP" evidence="9">
    <location>
        <begin position="214"/>
        <end position="268"/>
    </location>
</feature>
<accession>A0A2N7UNR9</accession>
<evidence type="ECO:0000256" key="6">
    <source>
        <dbReference type="SAM" id="MobiDB-lite"/>
    </source>
</evidence>
<reference evidence="10 11" key="1">
    <citation type="submission" date="2018-01" db="EMBL/GenBank/DDBJ databases">
        <title>Halomonas endophytica sp. nov., isolated from storage liquid in the stems of Populus euphratica.</title>
        <authorList>
            <person name="Chen C."/>
        </authorList>
    </citation>
    <scope>NUCLEOTIDE SEQUENCE [LARGE SCALE GENOMIC DNA]</scope>
    <source>
        <strain evidence="10 11">BZ-SZ-XJ27</strain>
    </source>
</reference>
<evidence type="ECO:0000256" key="4">
    <source>
        <dbReference type="ARBA" id="ARBA00029447"/>
    </source>
</evidence>
<sequence>MMNQLHKISVKYTMAFLLIALSLLSVVIVDTLLVQSIRERMVAFSSSFNPAVSAVLNADRDLYQARAAELEVLRTQAGSQAAQAQYDDYRENAQQAYDRMHDFLSLLEAYPLVSQGLGDFEQRFTEWQQASQTVFELHADGDTASAASQLGSESLTTFNALRELYNTAGESADARGLALEQQTLSEVAAQQRWVIAFTVLVLLATLAIALIGPKLMSRALTQVSGRIRDITKGEGDLTARINSQRRDEIGELAREFDAFIARMDNSFQAVRSGAFNVNRAAGEIAAGSEELASRTEQQASALQETASSMEEMSSIVRQNSESASNADSLSSLAAEKADVSTRDVNLTVELMRELEVSSRKVGEIIEVIDSIAFQTNILALNASVEAARAGDHGKGFAVVASEVRNLASRTADSSKEIRLMIEEISQRIASGAEQAGRSGEGIQETVEAIRQVSGLMNEISLAVREQEAGIQQVGTAVTQMDSATQQNVTLVSQTSRSSSSLKEEATQLTQLVSAFKLSGGQHAAQADTFALPQPTTQRDSVSKSQHKARNEEPEWEAF</sequence>
<dbReference type="InterPro" id="IPR003660">
    <property type="entry name" value="HAMP_dom"/>
</dbReference>
<dbReference type="CDD" id="cd06225">
    <property type="entry name" value="HAMP"/>
    <property type="match status" value="1"/>
</dbReference>
<dbReference type="Pfam" id="PF00672">
    <property type="entry name" value="HAMP"/>
    <property type="match status" value="1"/>
</dbReference>
<dbReference type="PRINTS" id="PR00260">
    <property type="entry name" value="CHEMTRNSDUCR"/>
</dbReference>
<dbReference type="Proteomes" id="UP000235547">
    <property type="component" value="Unassembled WGS sequence"/>
</dbReference>
<feature type="transmembrane region" description="Helical" evidence="7">
    <location>
        <begin position="193"/>
        <end position="212"/>
    </location>
</feature>
<keyword evidence="7" id="KW-0472">Membrane</keyword>
<evidence type="ECO:0000256" key="2">
    <source>
        <dbReference type="ARBA" id="ARBA00022500"/>
    </source>
</evidence>
<dbReference type="CDD" id="cd11386">
    <property type="entry name" value="MCP_signal"/>
    <property type="match status" value="1"/>
</dbReference>
<comment type="subcellular location">
    <subcellularLocation>
        <location evidence="1">Membrane</location>
    </subcellularLocation>
</comment>
<feature type="compositionally biased region" description="Polar residues" evidence="6">
    <location>
        <begin position="533"/>
        <end position="543"/>
    </location>
</feature>
<dbReference type="PROSITE" id="PS50885">
    <property type="entry name" value="HAMP"/>
    <property type="match status" value="1"/>
</dbReference>
<dbReference type="PANTHER" id="PTHR43531">
    <property type="entry name" value="PROTEIN ICFG"/>
    <property type="match status" value="1"/>
</dbReference>
<keyword evidence="3 5" id="KW-0807">Transducer</keyword>
<dbReference type="GO" id="GO:0006935">
    <property type="term" value="P:chemotaxis"/>
    <property type="evidence" value="ECO:0007669"/>
    <property type="project" value="UniProtKB-KW"/>
</dbReference>
<proteinExistence type="inferred from homology"/>
<evidence type="ECO:0000256" key="1">
    <source>
        <dbReference type="ARBA" id="ARBA00004370"/>
    </source>
</evidence>
<organism evidence="10 11">
    <name type="scientific">Halomonas urumqiensis</name>
    <dbReference type="NCBI Taxonomy" id="1684789"/>
    <lineage>
        <taxon>Bacteria</taxon>
        <taxon>Pseudomonadati</taxon>
        <taxon>Pseudomonadota</taxon>
        <taxon>Gammaproteobacteria</taxon>
        <taxon>Oceanospirillales</taxon>
        <taxon>Halomonadaceae</taxon>
        <taxon>Halomonas</taxon>
    </lineage>
</organism>
<dbReference type="InterPro" id="IPR051310">
    <property type="entry name" value="MCP_chemotaxis"/>
</dbReference>
<feature type="domain" description="Methyl-accepting transducer" evidence="8">
    <location>
        <begin position="273"/>
        <end position="502"/>
    </location>
</feature>
<dbReference type="AlphaFoldDB" id="A0A2N7UNR9"/>
<evidence type="ECO:0000259" key="9">
    <source>
        <dbReference type="PROSITE" id="PS50885"/>
    </source>
</evidence>
<dbReference type="GO" id="GO:0004888">
    <property type="term" value="F:transmembrane signaling receptor activity"/>
    <property type="evidence" value="ECO:0007669"/>
    <property type="project" value="InterPro"/>
</dbReference>
<name>A0A2N7UNR9_9GAMM</name>
<feature type="compositionally biased region" description="Low complexity" evidence="6">
    <location>
        <begin position="319"/>
        <end position="329"/>
    </location>
</feature>
<evidence type="ECO:0000259" key="8">
    <source>
        <dbReference type="PROSITE" id="PS50111"/>
    </source>
</evidence>
<dbReference type="InterPro" id="IPR004090">
    <property type="entry name" value="Chemotax_Me-accpt_rcpt"/>
</dbReference>
<evidence type="ECO:0000313" key="11">
    <source>
        <dbReference type="Proteomes" id="UP000235547"/>
    </source>
</evidence>
<dbReference type="SMART" id="SM00304">
    <property type="entry name" value="HAMP"/>
    <property type="match status" value="1"/>
</dbReference>
<feature type="region of interest" description="Disordered" evidence="6">
    <location>
        <begin position="299"/>
        <end position="329"/>
    </location>
</feature>
<dbReference type="GO" id="GO:0016020">
    <property type="term" value="C:membrane"/>
    <property type="evidence" value="ECO:0007669"/>
    <property type="project" value="UniProtKB-SubCell"/>
</dbReference>
<dbReference type="FunFam" id="1.10.287.950:FF:000001">
    <property type="entry name" value="Methyl-accepting chemotaxis sensory transducer"/>
    <property type="match status" value="1"/>
</dbReference>
<comment type="similarity">
    <text evidence="4">Belongs to the methyl-accepting chemotaxis (MCP) protein family.</text>
</comment>
<evidence type="ECO:0000256" key="3">
    <source>
        <dbReference type="ARBA" id="ARBA00023224"/>
    </source>
</evidence>
<dbReference type="InterPro" id="IPR004089">
    <property type="entry name" value="MCPsignal_dom"/>
</dbReference>
<dbReference type="Pfam" id="PF00015">
    <property type="entry name" value="MCPsignal"/>
    <property type="match status" value="1"/>
</dbReference>
<keyword evidence="7" id="KW-1133">Transmembrane helix</keyword>
<feature type="region of interest" description="Disordered" evidence="6">
    <location>
        <begin position="523"/>
        <end position="558"/>
    </location>
</feature>
<dbReference type="SUPFAM" id="SSF58104">
    <property type="entry name" value="Methyl-accepting chemotaxis protein (MCP) signaling domain"/>
    <property type="match status" value="1"/>
</dbReference>
<evidence type="ECO:0000256" key="7">
    <source>
        <dbReference type="SAM" id="Phobius"/>
    </source>
</evidence>
<feature type="compositionally biased region" description="Polar residues" evidence="6">
    <location>
        <begin position="299"/>
        <end position="318"/>
    </location>
</feature>
<dbReference type="GO" id="GO:0007165">
    <property type="term" value="P:signal transduction"/>
    <property type="evidence" value="ECO:0007669"/>
    <property type="project" value="UniProtKB-KW"/>
</dbReference>
<dbReference type="PROSITE" id="PS50111">
    <property type="entry name" value="CHEMOTAXIS_TRANSDUC_2"/>
    <property type="match status" value="1"/>
</dbReference>
<dbReference type="Gene3D" id="1.10.287.950">
    <property type="entry name" value="Methyl-accepting chemotaxis protein"/>
    <property type="match status" value="1"/>
</dbReference>
<protein>
    <submittedName>
        <fullName evidence="10">Chemotaxis protein</fullName>
    </submittedName>
</protein>
<keyword evidence="11" id="KW-1185">Reference proteome</keyword>
<dbReference type="PANTHER" id="PTHR43531:SF11">
    <property type="entry name" value="METHYL-ACCEPTING CHEMOTAXIS PROTEIN 3"/>
    <property type="match status" value="1"/>
</dbReference>
<dbReference type="SMART" id="SM00283">
    <property type="entry name" value="MA"/>
    <property type="match status" value="1"/>
</dbReference>
<dbReference type="OrthoDB" id="2489132at2"/>
<keyword evidence="2" id="KW-0145">Chemotaxis</keyword>
<evidence type="ECO:0000313" key="10">
    <source>
        <dbReference type="EMBL" id="PMR82056.1"/>
    </source>
</evidence>